<gene>
    <name evidence="1" type="ORF">M0R45_012842</name>
</gene>
<keyword evidence="2" id="KW-1185">Reference proteome</keyword>
<dbReference type="Proteomes" id="UP001457282">
    <property type="component" value="Unassembled WGS sequence"/>
</dbReference>
<proteinExistence type="predicted"/>
<reference evidence="1 2" key="1">
    <citation type="journal article" date="2023" name="G3 (Bethesda)">
        <title>A chromosome-length genome assembly and annotation of blackberry (Rubus argutus, cv. 'Hillquist').</title>
        <authorList>
            <person name="Bruna T."/>
            <person name="Aryal R."/>
            <person name="Dudchenko O."/>
            <person name="Sargent D.J."/>
            <person name="Mead D."/>
            <person name="Buti M."/>
            <person name="Cavallini A."/>
            <person name="Hytonen T."/>
            <person name="Andres J."/>
            <person name="Pham M."/>
            <person name="Weisz D."/>
            <person name="Mascagni F."/>
            <person name="Usai G."/>
            <person name="Natali L."/>
            <person name="Bassil N."/>
            <person name="Fernandez G.E."/>
            <person name="Lomsadze A."/>
            <person name="Armour M."/>
            <person name="Olukolu B."/>
            <person name="Poorten T."/>
            <person name="Britton C."/>
            <person name="Davik J."/>
            <person name="Ashrafi H."/>
            <person name="Aiden E.L."/>
            <person name="Borodovsky M."/>
            <person name="Worthington M."/>
        </authorList>
    </citation>
    <scope>NUCLEOTIDE SEQUENCE [LARGE SCALE GENOMIC DNA]</scope>
    <source>
        <strain evidence="1">PI 553951</strain>
    </source>
</reference>
<evidence type="ECO:0000313" key="2">
    <source>
        <dbReference type="Proteomes" id="UP001457282"/>
    </source>
</evidence>
<sequence length="133" mass="14446">MADESCRLYSETVRQWNKRVDRNSGIGKAKCAFGFGNWGGMKIQCSRSGFGEAGELVKSSLSLDNLNNFVPASLPLDVGNVPIGDVQRLLFVGFFGKEAVPQARLWRVGSHGPIGVARSGWAYPDPTGKWSRG</sequence>
<dbReference type="EMBL" id="JBEDUW010000003">
    <property type="protein sequence ID" value="KAK9935974.1"/>
    <property type="molecule type" value="Genomic_DNA"/>
</dbReference>
<organism evidence="1 2">
    <name type="scientific">Rubus argutus</name>
    <name type="common">Southern blackberry</name>
    <dbReference type="NCBI Taxonomy" id="59490"/>
    <lineage>
        <taxon>Eukaryota</taxon>
        <taxon>Viridiplantae</taxon>
        <taxon>Streptophyta</taxon>
        <taxon>Embryophyta</taxon>
        <taxon>Tracheophyta</taxon>
        <taxon>Spermatophyta</taxon>
        <taxon>Magnoliopsida</taxon>
        <taxon>eudicotyledons</taxon>
        <taxon>Gunneridae</taxon>
        <taxon>Pentapetalae</taxon>
        <taxon>rosids</taxon>
        <taxon>fabids</taxon>
        <taxon>Rosales</taxon>
        <taxon>Rosaceae</taxon>
        <taxon>Rosoideae</taxon>
        <taxon>Rosoideae incertae sedis</taxon>
        <taxon>Rubus</taxon>
    </lineage>
</organism>
<name>A0AAW1XHD4_RUBAR</name>
<accession>A0AAW1XHD4</accession>
<dbReference type="AlphaFoldDB" id="A0AAW1XHD4"/>
<comment type="caution">
    <text evidence="1">The sequence shown here is derived from an EMBL/GenBank/DDBJ whole genome shotgun (WGS) entry which is preliminary data.</text>
</comment>
<protein>
    <submittedName>
        <fullName evidence="1">Uncharacterized protein</fullName>
    </submittedName>
</protein>
<evidence type="ECO:0000313" key="1">
    <source>
        <dbReference type="EMBL" id="KAK9935974.1"/>
    </source>
</evidence>